<dbReference type="Pfam" id="PF01633">
    <property type="entry name" value="Choline_kinase"/>
    <property type="match status" value="1"/>
</dbReference>
<dbReference type="Proteomes" id="UP000071118">
    <property type="component" value="Chromosome 10"/>
</dbReference>
<reference evidence="2 5" key="3">
    <citation type="submission" date="2016-08" db="EMBL/GenBank/DDBJ databases">
        <authorList>
            <consortium name="Pathogen Informatics"/>
        </authorList>
    </citation>
    <scope>NUCLEOTIDE SEQUENCE [LARGE SCALE GENOMIC DNA]</scope>
    <source>
        <strain evidence="3">AS</strain>
        <strain evidence="2 5">CB</strain>
    </source>
</reference>
<keyword evidence="2" id="KW-0418">Kinase</keyword>
<dbReference type="KEGG" id="pcb:PCHAS_1040900"/>
<dbReference type="Proteomes" id="UP000195489">
    <property type="component" value="Chromosome 10"/>
</dbReference>
<dbReference type="SUPFAM" id="SSF56112">
    <property type="entry name" value="Protein kinase-like (PK-like)"/>
    <property type="match status" value="1"/>
</dbReference>
<proteinExistence type="inferred from homology"/>
<keyword evidence="4" id="KW-1185">Reference proteome</keyword>
<evidence type="ECO:0000313" key="4">
    <source>
        <dbReference type="Proteomes" id="UP000071118"/>
    </source>
</evidence>
<dbReference type="AlphaFoldDB" id="A0A077YGK4"/>
<accession>A0A077YGK4</accession>
<dbReference type="GO" id="GO:0006646">
    <property type="term" value="P:phosphatidylethanolamine biosynthetic process"/>
    <property type="evidence" value="ECO:0007669"/>
    <property type="project" value="TreeGrafter"/>
</dbReference>
<evidence type="ECO:0000313" key="2">
    <source>
        <dbReference type="EMBL" id="SCM06058.1"/>
    </source>
</evidence>
<evidence type="ECO:0000256" key="1">
    <source>
        <dbReference type="ARBA" id="ARBA00038211"/>
    </source>
</evidence>
<reference evidence="3" key="2">
    <citation type="submission" date="2014-05" db="EMBL/GenBank/DDBJ databases">
        <authorList>
            <person name="Aslett M.A."/>
            <person name="De Silva N."/>
        </authorList>
    </citation>
    <scope>NUCLEOTIDE SEQUENCE</scope>
    <source>
        <strain evidence="3">AS</strain>
    </source>
</reference>
<dbReference type="PANTHER" id="PTHR22603:SF93">
    <property type="entry name" value="RE24176P"/>
    <property type="match status" value="1"/>
</dbReference>
<keyword evidence="2" id="KW-0808">Transferase</keyword>
<dbReference type="GO" id="GO:0004305">
    <property type="term" value="F:ethanolamine kinase activity"/>
    <property type="evidence" value="ECO:0007669"/>
    <property type="project" value="TreeGrafter"/>
</dbReference>
<dbReference type="GeneID" id="3494545"/>
<dbReference type="EMBL" id="LT608162">
    <property type="protein sequence ID" value="SCM06058.1"/>
    <property type="molecule type" value="Genomic_DNA"/>
</dbReference>
<dbReference type="GO" id="GO:0005737">
    <property type="term" value="C:cytoplasm"/>
    <property type="evidence" value="ECO:0007669"/>
    <property type="project" value="TreeGrafter"/>
</dbReference>
<dbReference type="Gene3D" id="3.30.200.20">
    <property type="entry name" value="Phosphorylase Kinase, domain 1"/>
    <property type="match status" value="1"/>
</dbReference>
<dbReference type="VEuPathDB" id="PlasmoDB:PCHAS_1040900"/>
<name>A0A077YGK4_PLACU</name>
<protein>
    <submittedName>
        <fullName evidence="2">Choline kinase, putative</fullName>
        <ecNumber evidence="2">2.7.1.32</ecNumber>
    </submittedName>
</protein>
<dbReference type="CDD" id="cd14021">
    <property type="entry name" value="ChoK-like_euk"/>
    <property type="match status" value="1"/>
</dbReference>
<reference evidence="3 4" key="1">
    <citation type="journal article" date="2014" name="BMC Biol.">
        <title>A comprehensive evaluation of rodent malaria parasite genomes and gene expression.</title>
        <authorList>
            <person name="Otto T.D."/>
            <person name="Bohme U."/>
            <person name="Jackson A.P."/>
            <person name="Hunt M."/>
            <person name="Franke-Fayard B."/>
            <person name="Hoeijmakers W.A."/>
            <person name="Religa A.A."/>
            <person name="Robertson L."/>
            <person name="Sanders M."/>
            <person name="Ogun S.A."/>
            <person name="Cunningham D."/>
            <person name="Erhart A."/>
            <person name="Billker O."/>
            <person name="Khan S.M."/>
            <person name="Stunnenberg H.G."/>
            <person name="Langhorne J."/>
            <person name="Holder A.A."/>
            <person name="Waters A.P."/>
            <person name="Newbold C.I."/>
            <person name="Pain A."/>
            <person name="Berriman M."/>
            <person name="Janse C.J."/>
        </authorList>
    </citation>
    <scope>NUCLEOTIDE SEQUENCE [LARGE SCALE GENOMIC DNA]</scope>
    <source>
        <strain evidence="3 4">AS</strain>
    </source>
</reference>
<evidence type="ECO:0000313" key="3">
    <source>
        <dbReference type="EMBL" id="VTZ66745.1"/>
    </source>
</evidence>
<gene>
    <name evidence="2" type="primary">CK</name>
    <name evidence="3" type="ORF">PCHAS_1040900</name>
    <name evidence="2" type="ORF">PCHCB_000261000</name>
</gene>
<sequence length="441" mass="52167">MEDNNNRLNHIENEKSVLLNGDNNDNEYMQLLKNEKGLSYDDLEAFNSIQLNQETEVLATPFRSHEINMKNDIPLCAQEFSDLTDPLYIKKMCLEKVEEWNEFTESDIYVKQILSGLTNQLFEVGLKETSANQNSSIRKHILFRIYGKDVGELYNTDLEVEVYETMSKYKISPKLLNVFSGGRIEEWLYGNPLKNEDLQNSKILIAIANMLGKFHTLAIKKKLPTHWDKTPCIYKRINEWKIQLSKMKNLDKFKGDINKYYQESDKFMKFMNTYTQTDSINNHITFCHNDLQENNIINTNNCLRLIDFEYAGYNYTATDIAIFFIETAIDYSTDTYPFYEINKSKYLSYEKRKMFINEYLSVYLGKLQIPYDQKMTDSFLDAIEIHALGANLLWGFWSIIRGYQVKCYNEFDFFLYAQDRFKLYDEQKTYLLSKNLIPDYD</sequence>
<dbReference type="PANTHER" id="PTHR22603">
    <property type="entry name" value="CHOLINE/ETHANOALAMINE KINASE"/>
    <property type="match status" value="1"/>
</dbReference>
<dbReference type="EMBL" id="LK022887">
    <property type="protein sequence ID" value="VTZ66745.1"/>
    <property type="molecule type" value="Genomic_DNA"/>
</dbReference>
<evidence type="ECO:0000313" key="5">
    <source>
        <dbReference type="Proteomes" id="UP000195489"/>
    </source>
</evidence>
<dbReference type="OrthoDB" id="3649325at2759"/>
<dbReference type="Gene3D" id="3.90.1200.10">
    <property type="match status" value="1"/>
</dbReference>
<dbReference type="SMR" id="A0A077YGK4"/>
<dbReference type="EC" id="2.7.1.32" evidence="2"/>
<organism evidence="2 5">
    <name type="scientific">Plasmodium chabaudi chabaudi</name>
    <dbReference type="NCBI Taxonomy" id="31271"/>
    <lineage>
        <taxon>Eukaryota</taxon>
        <taxon>Sar</taxon>
        <taxon>Alveolata</taxon>
        <taxon>Apicomplexa</taxon>
        <taxon>Aconoidasida</taxon>
        <taxon>Haemosporida</taxon>
        <taxon>Plasmodiidae</taxon>
        <taxon>Plasmodium</taxon>
        <taxon>Plasmodium (Vinckeia)</taxon>
    </lineage>
</organism>
<dbReference type="RefSeq" id="XP_741466.2">
    <property type="nucleotide sequence ID" value="XM_736373.2"/>
</dbReference>
<dbReference type="GO" id="GO:0004103">
    <property type="term" value="F:choline kinase activity"/>
    <property type="evidence" value="ECO:0007669"/>
    <property type="project" value="UniProtKB-EC"/>
</dbReference>
<comment type="similarity">
    <text evidence="1">Belongs to the choline/ethanolamine kinase family.</text>
</comment>
<dbReference type="InterPro" id="IPR011009">
    <property type="entry name" value="Kinase-like_dom_sf"/>
</dbReference>